<feature type="region of interest" description="Disordered" evidence="5">
    <location>
        <begin position="1196"/>
        <end position="1228"/>
    </location>
</feature>
<dbReference type="InterPro" id="IPR038545">
    <property type="entry name" value="Znf_DBF_sf"/>
</dbReference>
<organism evidence="7 8">
    <name type="scientific">Linnemannia gamsii</name>
    <dbReference type="NCBI Taxonomy" id="64522"/>
    <lineage>
        <taxon>Eukaryota</taxon>
        <taxon>Fungi</taxon>
        <taxon>Fungi incertae sedis</taxon>
        <taxon>Mucoromycota</taxon>
        <taxon>Mortierellomycotina</taxon>
        <taxon>Mortierellomycetes</taxon>
        <taxon>Mortierellales</taxon>
        <taxon>Mortierellaceae</taxon>
        <taxon>Linnemannia</taxon>
    </lineage>
</organism>
<dbReference type="Pfam" id="PF08630">
    <property type="entry name" value="Dfp1_Him1_M"/>
    <property type="match status" value="1"/>
</dbReference>
<dbReference type="OrthoDB" id="21380at2759"/>
<feature type="compositionally biased region" description="Polar residues" evidence="5">
    <location>
        <begin position="869"/>
        <end position="882"/>
    </location>
</feature>
<dbReference type="PROSITE" id="PS51265">
    <property type="entry name" value="ZF_DBF4"/>
    <property type="match status" value="1"/>
</dbReference>
<feature type="compositionally biased region" description="Polar residues" evidence="5">
    <location>
        <begin position="1214"/>
        <end position="1227"/>
    </location>
</feature>
<dbReference type="GO" id="GO:0003676">
    <property type="term" value="F:nucleic acid binding"/>
    <property type="evidence" value="ECO:0007669"/>
    <property type="project" value="InterPro"/>
</dbReference>
<feature type="region of interest" description="Disordered" evidence="5">
    <location>
        <begin position="860"/>
        <end position="885"/>
    </location>
</feature>
<feature type="region of interest" description="Disordered" evidence="5">
    <location>
        <begin position="49"/>
        <end position="77"/>
    </location>
</feature>
<dbReference type="GO" id="GO:0005634">
    <property type="term" value="C:nucleus"/>
    <property type="evidence" value="ECO:0007669"/>
    <property type="project" value="UniProtKB-ARBA"/>
</dbReference>
<dbReference type="InterPro" id="IPR013939">
    <property type="entry name" value="Regulatory_Dfp1/Him1"/>
</dbReference>
<evidence type="ECO:0000256" key="4">
    <source>
        <dbReference type="PROSITE-ProRule" id="PRU00600"/>
    </source>
</evidence>
<keyword evidence="1" id="KW-0479">Metal-binding</keyword>
<keyword evidence="3" id="KW-0862">Zinc</keyword>
<dbReference type="Pfam" id="PF07535">
    <property type="entry name" value="zf-DBF"/>
    <property type="match status" value="1"/>
</dbReference>
<dbReference type="EMBL" id="JAAAIN010001457">
    <property type="protein sequence ID" value="KAG0302892.1"/>
    <property type="molecule type" value="Genomic_DNA"/>
</dbReference>
<feature type="region of interest" description="Disordered" evidence="5">
    <location>
        <begin position="1054"/>
        <end position="1121"/>
    </location>
</feature>
<evidence type="ECO:0000256" key="3">
    <source>
        <dbReference type="ARBA" id="ARBA00022833"/>
    </source>
</evidence>
<dbReference type="SMART" id="SM00586">
    <property type="entry name" value="ZnF_DBF"/>
    <property type="match status" value="1"/>
</dbReference>
<proteinExistence type="predicted"/>
<dbReference type="GO" id="GO:0008270">
    <property type="term" value="F:zinc ion binding"/>
    <property type="evidence" value="ECO:0007669"/>
    <property type="project" value="UniProtKB-KW"/>
</dbReference>
<dbReference type="Gene3D" id="3.40.50.10190">
    <property type="entry name" value="BRCT domain"/>
    <property type="match status" value="1"/>
</dbReference>
<dbReference type="Gene3D" id="6.10.250.3410">
    <property type="entry name" value="DBF zinc finger"/>
    <property type="match status" value="1"/>
</dbReference>
<feature type="compositionally biased region" description="Basic and acidic residues" evidence="5">
    <location>
        <begin position="1198"/>
        <end position="1211"/>
    </location>
</feature>
<sequence>MADRPLNPTLQRAPLQESRAHSNINQLRQHHGMNTLNTHQGLVAKSGQDAGFTRSSSTNIPMKPIMAPHSEKDPSRQRIALQQKPFSVSHAQNIKALPGSARVASNSMLKIKPVPFPGFASTTPSYTRSDVNIEIQSRPHSQHAVDHAHHLPQPQDTEPRSHARHKNRVSAEYGSAEWTQQMANVLPRCRFYFDSVEPAMIKKISDVVRRHKGTMTSFFSNEVTHVITTRPVPDESVLERIKSQDNAGQLLTTQPDPRRTTTRPLSQHIPNAEMGILVKALSLGIKIWTLELTLKLLAPLAPGLVKQTDDRKLKDMLQYEKVHGVATVHIDNSTKPDFYAFQGKYVLVDDTTGYYRTIMAYDFTAKPSSTGKQPWPRLYIQESDRSPFCFIEPVVKASERPAGARGDKGQGIKVDKDHTNVVRDAQPADDQKLSPSAMASGLVNSVTSNIISTTTSTAPKPAAVNPQQDRRMEQLEKRALNATKVDAGVPNDFAQKPEFARPLDIIRPDTGDATVGNATQYIVTGREAITGSGSKMQPPTLPTRQHSGLAISANNERAVAQGPDTMDPMRREPTDARPAHLIAEALVSHTAKHKEAKDYRKQRYCENCRGFFENFEKHIESPAHRKYAHDASKFAQLDILLAKLQRKPKITSGLSELPTNASVPPKSELKDFSSSTATSEMPVTLASEPVCEDNTQEAMDITPPTHELPVAVNMAATHTVQEGSQGRDEIVQETQGTAEKSHVRRDDEEDEGIVEDMDEESIQGDMEDQNTVTLQPSRNAEEIDDIADELSSEMSQLGLAERGADLFNDQAVDAESGVPFIGQEEEETVVVKETPSTLLEGDMAAAPTSLQKVLRHEFRLPHSDRSGHSDSNITSQLETDTTQPDDRFLECSASVTASADDGLSTPVRLRFDTSSTVASPNAPRTINRAHFSPEALHESDREGSDDAVTLVKSPSAGRGLFGRNQGVGLRNGLFAPNRFAEDSSSFSPSKDITSGLYKGALKRKLENVLAEERAADRAQFRVGVAVETPDTPRLSGLPACMSVLPDIGALSQQLSDSSSTLSTPQRSENWANHAPSRPPTLPSSPMSPMQQNEPLELLFQATPPPASQSHQPAVDRSHQRQAQLVSGYFHPSLSSQLECESPQSCRTELRRNDHSTGPQQTPPPLQSQRRLQQAGTPIIPFQDYLMKGDALEMGTKPRRTEPVVTSRREPEAPVSQSSPIAFSSPEGSHSPVDAVNFMGPSYGFSSPTQSPSRRAQRTYFPVMTHAEQEKERVYQHYHGNQLPEPAGGQKKMRSSSSLAEAYEEYGEGAMVFIE</sequence>
<feature type="compositionally biased region" description="Polar residues" evidence="5">
    <location>
        <begin position="672"/>
        <end position="681"/>
    </location>
</feature>
<evidence type="ECO:0000313" key="7">
    <source>
        <dbReference type="EMBL" id="KAG0302892.1"/>
    </source>
</evidence>
<feature type="domain" description="DBF4-type" evidence="6">
    <location>
        <begin position="598"/>
        <end position="647"/>
    </location>
</feature>
<evidence type="ECO:0000259" key="6">
    <source>
        <dbReference type="PROSITE" id="PS51265"/>
    </source>
</evidence>
<keyword evidence="8" id="KW-1185">Reference proteome</keyword>
<evidence type="ECO:0000313" key="8">
    <source>
        <dbReference type="Proteomes" id="UP000823405"/>
    </source>
</evidence>
<keyword evidence="2 4" id="KW-0863">Zinc-finger</keyword>
<accession>A0A9P6QVG6</accession>
<name>A0A9P6QVG6_9FUNG</name>
<comment type="caution">
    <text evidence="7">The sequence shown here is derived from an EMBL/GenBank/DDBJ whole genome shotgun (WGS) entry which is preliminary data.</text>
</comment>
<feature type="region of interest" description="Disordered" evidence="5">
    <location>
        <begin position="721"/>
        <end position="752"/>
    </location>
</feature>
<protein>
    <recommendedName>
        <fullName evidence="6">DBF4-type domain-containing protein</fullName>
    </recommendedName>
</protein>
<feature type="region of interest" description="Disordered" evidence="5">
    <location>
        <begin position="137"/>
        <end position="172"/>
    </location>
</feature>
<dbReference type="InterPro" id="IPR006572">
    <property type="entry name" value="Znf_DBF"/>
</dbReference>
<gene>
    <name evidence="7" type="ORF">BGZ97_002126</name>
</gene>
<feature type="compositionally biased region" description="Polar residues" evidence="5">
    <location>
        <begin position="1135"/>
        <end position="1146"/>
    </location>
</feature>
<feature type="compositionally biased region" description="Polar residues" evidence="5">
    <location>
        <begin position="653"/>
        <end position="662"/>
    </location>
</feature>
<dbReference type="FunFam" id="6.10.250.3410:FF:000001">
    <property type="entry name" value="Protein DBF4 homolog A"/>
    <property type="match status" value="1"/>
</dbReference>
<feature type="region of interest" description="Disordered" evidence="5">
    <location>
        <begin position="653"/>
        <end position="685"/>
    </location>
</feature>
<evidence type="ECO:0000256" key="5">
    <source>
        <dbReference type="SAM" id="MobiDB-lite"/>
    </source>
</evidence>
<evidence type="ECO:0000256" key="1">
    <source>
        <dbReference type="ARBA" id="ARBA00022723"/>
    </source>
</evidence>
<dbReference type="InterPro" id="IPR036420">
    <property type="entry name" value="BRCT_dom_sf"/>
</dbReference>
<reference evidence="7" key="1">
    <citation type="journal article" date="2020" name="Fungal Divers.">
        <title>Resolving the Mortierellaceae phylogeny through synthesis of multi-gene phylogenetics and phylogenomics.</title>
        <authorList>
            <person name="Vandepol N."/>
            <person name="Liber J."/>
            <person name="Desiro A."/>
            <person name="Na H."/>
            <person name="Kennedy M."/>
            <person name="Barry K."/>
            <person name="Grigoriev I.V."/>
            <person name="Miller A.N."/>
            <person name="O'Donnell K."/>
            <person name="Stajich J.E."/>
            <person name="Bonito G."/>
        </authorList>
    </citation>
    <scope>NUCLEOTIDE SEQUENCE</scope>
    <source>
        <strain evidence="7">NVP60</strain>
    </source>
</reference>
<evidence type="ECO:0000256" key="2">
    <source>
        <dbReference type="ARBA" id="ARBA00022771"/>
    </source>
</evidence>
<feature type="region of interest" description="Disordered" evidence="5">
    <location>
        <begin position="1135"/>
        <end position="1172"/>
    </location>
</feature>
<dbReference type="Proteomes" id="UP000823405">
    <property type="component" value="Unassembled WGS sequence"/>
</dbReference>
<dbReference type="CDD" id="cd00027">
    <property type="entry name" value="BRCT"/>
    <property type="match status" value="1"/>
</dbReference>
<dbReference type="SUPFAM" id="SSF52113">
    <property type="entry name" value="BRCT domain"/>
    <property type="match status" value="1"/>
</dbReference>
<feature type="compositionally biased region" description="Low complexity" evidence="5">
    <location>
        <begin position="1054"/>
        <end position="1067"/>
    </location>
</feature>
<feature type="region of interest" description="Disordered" evidence="5">
    <location>
        <begin position="1276"/>
        <end position="1300"/>
    </location>
</feature>